<evidence type="ECO:0000313" key="2">
    <source>
        <dbReference type="Proteomes" id="UP000053815"/>
    </source>
</evidence>
<accession>A0A0C9LQT8</accession>
<keyword evidence="2" id="KW-1185">Reference proteome</keyword>
<name>A0A0C9LQT8_9FUNG</name>
<gene>
    <name evidence="1" type="ORF">MAM1_0010d01134</name>
</gene>
<dbReference type="AlphaFoldDB" id="A0A0C9LQT8"/>
<protein>
    <submittedName>
        <fullName evidence="1">Uncharacterized protein</fullName>
    </submittedName>
</protein>
<sequence>MLQQVARDVFKGSNAIGVLLTDTKTALELTTKWHAWKTARAIELLFDTNCKCLLAQATSPTETQRYSRKT</sequence>
<proteinExistence type="predicted"/>
<dbReference type="EMBL" id="DF836299">
    <property type="protein sequence ID" value="GAN01700.1"/>
    <property type="molecule type" value="Genomic_DNA"/>
</dbReference>
<reference evidence="1" key="1">
    <citation type="submission" date="2014-09" db="EMBL/GenBank/DDBJ databases">
        <title>Draft genome sequence of an oleaginous Mucoromycotina fungus Mucor ambiguus NBRC6742.</title>
        <authorList>
            <person name="Takeda I."/>
            <person name="Yamane N."/>
            <person name="Morita T."/>
            <person name="Tamano K."/>
            <person name="Machida M."/>
            <person name="Baker S."/>
            <person name="Koike H."/>
        </authorList>
    </citation>
    <scope>NUCLEOTIDE SEQUENCE</scope>
    <source>
        <strain evidence="1">NBRC 6742</strain>
    </source>
</reference>
<organism evidence="1">
    <name type="scientific">Mucor ambiguus</name>
    <dbReference type="NCBI Taxonomy" id="91626"/>
    <lineage>
        <taxon>Eukaryota</taxon>
        <taxon>Fungi</taxon>
        <taxon>Fungi incertae sedis</taxon>
        <taxon>Mucoromycota</taxon>
        <taxon>Mucoromycotina</taxon>
        <taxon>Mucoromycetes</taxon>
        <taxon>Mucorales</taxon>
        <taxon>Mucorineae</taxon>
        <taxon>Mucoraceae</taxon>
        <taxon>Mucor</taxon>
    </lineage>
</organism>
<evidence type="ECO:0000313" key="1">
    <source>
        <dbReference type="EMBL" id="GAN01700.1"/>
    </source>
</evidence>
<dbReference type="Proteomes" id="UP000053815">
    <property type="component" value="Unassembled WGS sequence"/>
</dbReference>